<comment type="caution">
    <text evidence="4">The sequence shown here is derived from an EMBL/GenBank/DDBJ whole genome shotgun (WGS) entry which is preliminary data.</text>
</comment>
<dbReference type="CDD" id="cd04301">
    <property type="entry name" value="NAT_SF"/>
    <property type="match status" value="1"/>
</dbReference>
<dbReference type="RefSeq" id="WP_188976083.1">
    <property type="nucleotide sequence ID" value="NZ_BMPG01000001.1"/>
</dbReference>
<accession>A0A830F956</accession>
<dbReference type="InterPro" id="IPR050832">
    <property type="entry name" value="Bact_Acetyltransf"/>
</dbReference>
<feature type="domain" description="N-acetyltransferase" evidence="3">
    <location>
        <begin position="1"/>
        <end position="163"/>
    </location>
</feature>
<keyword evidence="1" id="KW-0808">Transferase</keyword>
<dbReference type="AlphaFoldDB" id="A0A830F956"/>
<evidence type="ECO:0000313" key="5">
    <source>
        <dbReference type="Proteomes" id="UP000607197"/>
    </source>
</evidence>
<evidence type="ECO:0000256" key="1">
    <source>
        <dbReference type="ARBA" id="ARBA00022679"/>
    </source>
</evidence>
<evidence type="ECO:0000259" key="3">
    <source>
        <dbReference type="PROSITE" id="PS51186"/>
    </source>
</evidence>
<dbReference type="EMBL" id="BMPG01000001">
    <property type="protein sequence ID" value="GGL52127.1"/>
    <property type="molecule type" value="Genomic_DNA"/>
</dbReference>
<keyword evidence="2" id="KW-0012">Acyltransferase</keyword>
<sequence length="177" mass="19321">MRVRKATPRDAREVCAVHEASIAALGVDGYDDEQVAAWGADRSPDDYAFDGPDAFLVAETDGRVVGFAALSPRPGDHLDTAADAEVTGVYVHPDHARTGVGSRLLRALETVARVWDADTLALHASRNAVDFYDDAGFHRVRETTHDFSDDTDGRVVEMQKTLTRQSRASRTVAGRQR</sequence>
<evidence type="ECO:0000313" key="4">
    <source>
        <dbReference type="EMBL" id="GGL52127.1"/>
    </source>
</evidence>
<evidence type="ECO:0000256" key="2">
    <source>
        <dbReference type="ARBA" id="ARBA00023315"/>
    </source>
</evidence>
<dbReference type="OrthoDB" id="111868at2157"/>
<reference evidence="4" key="1">
    <citation type="journal article" date="2014" name="Int. J. Syst. Evol. Microbiol.">
        <title>Complete genome sequence of Corynebacterium casei LMG S-19264T (=DSM 44701T), isolated from a smear-ripened cheese.</title>
        <authorList>
            <consortium name="US DOE Joint Genome Institute (JGI-PGF)"/>
            <person name="Walter F."/>
            <person name="Albersmeier A."/>
            <person name="Kalinowski J."/>
            <person name="Ruckert C."/>
        </authorList>
    </citation>
    <scope>NUCLEOTIDE SEQUENCE</scope>
    <source>
        <strain evidence="4">JCM 19596</strain>
    </source>
</reference>
<dbReference type="GO" id="GO:0016747">
    <property type="term" value="F:acyltransferase activity, transferring groups other than amino-acyl groups"/>
    <property type="evidence" value="ECO:0007669"/>
    <property type="project" value="InterPro"/>
</dbReference>
<keyword evidence="5" id="KW-1185">Reference proteome</keyword>
<proteinExistence type="predicted"/>
<protein>
    <recommendedName>
        <fullName evidence="3">N-acetyltransferase domain-containing protein</fullName>
    </recommendedName>
</protein>
<dbReference type="Pfam" id="PF00583">
    <property type="entry name" value="Acetyltransf_1"/>
    <property type="match status" value="1"/>
</dbReference>
<dbReference type="InterPro" id="IPR016181">
    <property type="entry name" value="Acyl_CoA_acyltransferase"/>
</dbReference>
<dbReference type="PROSITE" id="PS51186">
    <property type="entry name" value="GNAT"/>
    <property type="match status" value="1"/>
</dbReference>
<dbReference type="InterPro" id="IPR000182">
    <property type="entry name" value="GNAT_dom"/>
</dbReference>
<dbReference type="Gene3D" id="3.40.630.30">
    <property type="match status" value="1"/>
</dbReference>
<reference evidence="4" key="2">
    <citation type="submission" date="2020-09" db="EMBL/GenBank/DDBJ databases">
        <authorList>
            <person name="Sun Q."/>
            <person name="Ohkuma M."/>
        </authorList>
    </citation>
    <scope>NUCLEOTIDE SEQUENCE</scope>
    <source>
        <strain evidence="4">JCM 19596</strain>
    </source>
</reference>
<organism evidence="4 5">
    <name type="scientific">Halocalculus aciditolerans</name>
    <dbReference type="NCBI Taxonomy" id="1383812"/>
    <lineage>
        <taxon>Archaea</taxon>
        <taxon>Methanobacteriati</taxon>
        <taxon>Methanobacteriota</taxon>
        <taxon>Stenosarchaea group</taxon>
        <taxon>Halobacteria</taxon>
        <taxon>Halobacteriales</taxon>
        <taxon>Halobacteriaceae</taxon>
        <taxon>Halocalculus</taxon>
    </lineage>
</organism>
<gene>
    <name evidence="4" type="ORF">GCM10009039_08040</name>
</gene>
<dbReference type="Proteomes" id="UP000607197">
    <property type="component" value="Unassembled WGS sequence"/>
</dbReference>
<dbReference type="PANTHER" id="PTHR43877">
    <property type="entry name" value="AMINOALKYLPHOSPHONATE N-ACETYLTRANSFERASE-RELATED-RELATED"/>
    <property type="match status" value="1"/>
</dbReference>
<name>A0A830F956_9EURY</name>
<dbReference type="SUPFAM" id="SSF55729">
    <property type="entry name" value="Acyl-CoA N-acyltransferases (Nat)"/>
    <property type="match status" value="1"/>
</dbReference>